<comment type="function">
    <text evidence="14">Catalyzes the oxidation of protoporphyrinogen IX to protoporphyrin IX.</text>
</comment>
<evidence type="ECO:0000313" key="17">
    <source>
        <dbReference type="Proteomes" id="UP000245911"/>
    </source>
</evidence>
<keyword evidence="8 14" id="KW-0479">Metal-binding</keyword>
<dbReference type="GO" id="GO:0006782">
    <property type="term" value="P:protoporphyrinogen IX biosynthetic process"/>
    <property type="evidence" value="ECO:0007669"/>
    <property type="project" value="UniProtKB-UniRule"/>
</dbReference>
<evidence type="ECO:0000256" key="3">
    <source>
        <dbReference type="ARBA" id="ARBA00006501"/>
    </source>
</evidence>
<evidence type="ECO:0000256" key="11">
    <source>
        <dbReference type="ARBA" id="ARBA00023004"/>
    </source>
</evidence>
<dbReference type="PANTHER" id="PTHR40255:SF1">
    <property type="entry name" value="PROTOPORPHYRINOGEN IX OXIDASE"/>
    <property type="match status" value="1"/>
</dbReference>
<dbReference type="AlphaFoldDB" id="A0A2T8HT24"/>
<feature type="transmembrane region" description="Helical" evidence="15">
    <location>
        <begin position="78"/>
        <end position="100"/>
    </location>
</feature>
<dbReference type="GO" id="GO:0070818">
    <property type="term" value="F:protoporphyrinogen oxidase activity"/>
    <property type="evidence" value="ECO:0007669"/>
    <property type="project" value="UniProtKB-UniRule"/>
</dbReference>
<keyword evidence="17" id="KW-1185">Reference proteome</keyword>
<evidence type="ECO:0000256" key="12">
    <source>
        <dbReference type="ARBA" id="ARBA00023136"/>
    </source>
</evidence>
<keyword evidence="5 14" id="KW-1003">Cell membrane</keyword>
<evidence type="ECO:0000256" key="13">
    <source>
        <dbReference type="ARBA" id="ARBA00048390"/>
    </source>
</evidence>
<keyword evidence="11 14" id="KW-0408">Iron</keyword>
<dbReference type="InterPro" id="IPR005265">
    <property type="entry name" value="HemJ-like"/>
</dbReference>
<accession>A0A2T8HT24</accession>
<evidence type="ECO:0000256" key="6">
    <source>
        <dbReference type="ARBA" id="ARBA00022617"/>
    </source>
</evidence>
<dbReference type="OrthoDB" id="9800824at2"/>
<comment type="similarity">
    <text evidence="3 14">Belongs to the HemJ family.</text>
</comment>
<comment type="caution">
    <text evidence="16">The sequence shown here is derived from an EMBL/GenBank/DDBJ whole genome shotgun (WGS) entry which is preliminary data.</text>
</comment>
<evidence type="ECO:0000256" key="2">
    <source>
        <dbReference type="ARBA" id="ARBA00005073"/>
    </source>
</evidence>
<comment type="catalytic activity">
    <reaction evidence="13 14">
        <text>protoporphyrinogen IX + 3 A = protoporphyrin IX + 3 AH2</text>
        <dbReference type="Rhea" id="RHEA:62000"/>
        <dbReference type="ChEBI" id="CHEBI:13193"/>
        <dbReference type="ChEBI" id="CHEBI:17499"/>
        <dbReference type="ChEBI" id="CHEBI:57306"/>
        <dbReference type="ChEBI" id="CHEBI:57307"/>
    </reaction>
</comment>
<evidence type="ECO:0000256" key="7">
    <source>
        <dbReference type="ARBA" id="ARBA00022692"/>
    </source>
</evidence>
<comment type="subcellular location">
    <subcellularLocation>
        <location evidence="1">Cell membrane</location>
        <topology evidence="1">Multi-pass membrane protein</topology>
    </subcellularLocation>
</comment>
<feature type="transmembrane region" description="Helical" evidence="15">
    <location>
        <begin position="6"/>
        <end position="29"/>
    </location>
</feature>
<feature type="transmembrane region" description="Helical" evidence="15">
    <location>
        <begin position="49"/>
        <end position="72"/>
    </location>
</feature>
<evidence type="ECO:0000256" key="1">
    <source>
        <dbReference type="ARBA" id="ARBA00004651"/>
    </source>
</evidence>
<name>A0A2T8HT24_9RHOB</name>
<dbReference type="RefSeq" id="WP_116558389.1">
    <property type="nucleotide sequence ID" value="NZ_QDKM01000004.1"/>
</dbReference>
<evidence type="ECO:0000256" key="8">
    <source>
        <dbReference type="ARBA" id="ARBA00022723"/>
    </source>
</evidence>
<dbReference type="PANTHER" id="PTHR40255">
    <property type="entry name" value="UPF0093 MEMBRANE PROTEIN SLR1790"/>
    <property type="match status" value="1"/>
</dbReference>
<organism evidence="16 17">
    <name type="scientific">Pararhodobacter oceanensis</name>
    <dbReference type="NCBI Taxonomy" id="2172121"/>
    <lineage>
        <taxon>Bacteria</taxon>
        <taxon>Pseudomonadati</taxon>
        <taxon>Pseudomonadota</taxon>
        <taxon>Alphaproteobacteria</taxon>
        <taxon>Rhodobacterales</taxon>
        <taxon>Paracoccaceae</taxon>
        <taxon>Pararhodobacter</taxon>
    </lineage>
</organism>
<dbReference type="Proteomes" id="UP000245911">
    <property type="component" value="Unassembled WGS sequence"/>
</dbReference>
<evidence type="ECO:0000256" key="10">
    <source>
        <dbReference type="ARBA" id="ARBA00023002"/>
    </source>
</evidence>
<dbReference type="GO" id="GO:0005886">
    <property type="term" value="C:plasma membrane"/>
    <property type="evidence" value="ECO:0007669"/>
    <property type="project" value="UniProtKB-SubCell"/>
</dbReference>
<keyword evidence="9 15" id="KW-1133">Transmembrane helix</keyword>
<dbReference type="EC" id="1.3.99.-" evidence="14"/>
<comment type="cofactor">
    <cofactor evidence="14">
        <name>heme b</name>
        <dbReference type="ChEBI" id="CHEBI:60344"/>
    </cofactor>
    <text evidence="14">Binds 1 heme b (iron(II)-protoporphyrin IX) group per subunit.</text>
</comment>
<keyword evidence="10" id="KW-0560">Oxidoreductase</keyword>
<keyword evidence="6 14" id="KW-0349">Heme</keyword>
<evidence type="ECO:0000313" key="16">
    <source>
        <dbReference type="EMBL" id="PVH28557.1"/>
    </source>
</evidence>
<protein>
    <recommendedName>
        <fullName evidence="4 14">Protoporphyrinogen IX oxidase</fullName>
        <ecNumber evidence="14">1.3.99.-</ecNumber>
    </recommendedName>
</protein>
<evidence type="ECO:0000256" key="9">
    <source>
        <dbReference type="ARBA" id="ARBA00022989"/>
    </source>
</evidence>
<proteinExistence type="inferred from homology"/>
<dbReference type="UniPathway" id="UPA00251">
    <property type="reaction ID" value="UER00324"/>
</dbReference>
<keyword evidence="12 14" id="KW-0472">Membrane</keyword>
<dbReference type="Pfam" id="PF03653">
    <property type="entry name" value="UPF0093"/>
    <property type="match status" value="1"/>
</dbReference>
<keyword evidence="7 15" id="KW-0812">Transmembrane</keyword>
<evidence type="ECO:0000256" key="15">
    <source>
        <dbReference type="SAM" id="Phobius"/>
    </source>
</evidence>
<dbReference type="EMBL" id="QDKM01000004">
    <property type="protein sequence ID" value="PVH28557.1"/>
    <property type="molecule type" value="Genomic_DNA"/>
</dbReference>
<feature type="transmembrane region" description="Helical" evidence="15">
    <location>
        <begin position="112"/>
        <end position="133"/>
    </location>
</feature>
<evidence type="ECO:0000256" key="5">
    <source>
        <dbReference type="ARBA" id="ARBA00022475"/>
    </source>
</evidence>
<evidence type="ECO:0000256" key="14">
    <source>
        <dbReference type="PIRNR" id="PIRNR004638"/>
    </source>
</evidence>
<dbReference type="GO" id="GO:0046872">
    <property type="term" value="F:metal ion binding"/>
    <property type="evidence" value="ECO:0007669"/>
    <property type="project" value="UniProtKB-UniRule"/>
</dbReference>
<comment type="pathway">
    <text evidence="2 14">Porphyrin-containing compound metabolism; protoporphyrin-IX biosynthesis; protoporphyrin-IX from protoporphyrinogen-IX: step 1/1.</text>
</comment>
<evidence type="ECO:0000256" key="4">
    <source>
        <dbReference type="ARBA" id="ARBA00017504"/>
    </source>
</evidence>
<gene>
    <name evidence="16" type="ORF">DDE20_10125</name>
</gene>
<dbReference type="PIRSF" id="PIRSF004638">
    <property type="entry name" value="UCP004638"/>
    <property type="match status" value="1"/>
</dbReference>
<sequence>MDWIKIIHLLCVMGWMTSIFAVPRALIYWKREYARLGEFGPTGDLTVRLYRFSAGLGVIALLTGLLLAWQVWSFAPWTHLKLALVLLLAGHYVWTGVMVVRARRGEFRESDMFLRIFNEASVIGVIAILWVVVVKPF</sequence>
<reference evidence="16 17" key="1">
    <citation type="submission" date="2018-04" db="EMBL/GenBank/DDBJ databases">
        <title>Pararhodobacter oceanense sp. nov., isolated from marine intertidal sediment.</title>
        <authorList>
            <person name="Wang X.-L."/>
            <person name="Du Z.-J."/>
        </authorList>
    </citation>
    <scope>NUCLEOTIDE SEQUENCE [LARGE SCALE GENOMIC DNA]</scope>
    <source>
        <strain evidence="16 17">AM505</strain>
    </source>
</reference>